<evidence type="ECO:0000256" key="7">
    <source>
        <dbReference type="ARBA" id="ARBA00022984"/>
    </source>
</evidence>
<dbReference type="Pfam" id="PF03734">
    <property type="entry name" value="YkuD"/>
    <property type="match status" value="1"/>
</dbReference>
<dbReference type="InterPro" id="IPR005490">
    <property type="entry name" value="LD_TPept_cat_dom"/>
</dbReference>
<keyword evidence="7 9" id="KW-0573">Peptidoglycan synthesis</keyword>
<keyword evidence="6 9" id="KW-0133">Cell shape</keyword>
<dbReference type="CDD" id="cd16913">
    <property type="entry name" value="YkuD_like"/>
    <property type="match status" value="1"/>
</dbReference>
<feature type="domain" description="L,D-TPase catalytic" evidence="11">
    <location>
        <begin position="80"/>
        <end position="217"/>
    </location>
</feature>
<proteinExistence type="inferred from homology"/>
<keyword evidence="5" id="KW-0378">Hydrolase</keyword>
<evidence type="ECO:0000313" key="13">
    <source>
        <dbReference type="Proteomes" id="UP001198571"/>
    </source>
</evidence>
<dbReference type="InterPro" id="IPR038063">
    <property type="entry name" value="Transpep_catalytic_dom"/>
</dbReference>
<comment type="similarity">
    <text evidence="2">Belongs to the YkuD family.</text>
</comment>
<dbReference type="PANTHER" id="PTHR30582:SF24">
    <property type="entry name" value="L,D-TRANSPEPTIDASE ERFK_SRFK-RELATED"/>
    <property type="match status" value="1"/>
</dbReference>
<keyword evidence="4" id="KW-0808">Transferase</keyword>
<keyword evidence="3" id="KW-0328">Glycosyltransferase</keyword>
<name>A0ABS8CJ62_9RHOB</name>
<dbReference type="EMBL" id="JACDXX010000003">
    <property type="protein sequence ID" value="MCB5409185.1"/>
    <property type="molecule type" value="Genomic_DNA"/>
</dbReference>
<keyword evidence="8 9" id="KW-0961">Cell wall biogenesis/degradation</keyword>
<dbReference type="SUPFAM" id="SSF141523">
    <property type="entry name" value="L,D-transpeptidase catalytic domain-like"/>
    <property type="match status" value="1"/>
</dbReference>
<feature type="signal peptide" evidence="10">
    <location>
        <begin position="1"/>
        <end position="28"/>
    </location>
</feature>
<evidence type="ECO:0000256" key="10">
    <source>
        <dbReference type="SAM" id="SignalP"/>
    </source>
</evidence>
<feature type="chain" id="PRO_5046112130" evidence="10">
    <location>
        <begin position="29"/>
        <end position="260"/>
    </location>
</feature>
<dbReference type="PROSITE" id="PS52029">
    <property type="entry name" value="LD_TPASE"/>
    <property type="match status" value="1"/>
</dbReference>
<comment type="pathway">
    <text evidence="1 9">Cell wall biogenesis; peptidoglycan biosynthesis.</text>
</comment>
<evidence type="ECO:0000256" key="2">
    <source>
        <dbReference type="ARBA" id="ARBA00005992"/>
    </source>
</evidence>
<evidence type="ECO:0000256" key="1">
    <source>
        <dbReference type="ARBA" id="ARBA00004752"/>
    </source>
</evidence>
<dbReference type="PANTHER" id="PTHR30582">
    <property type="entry name" value="L,D-TRANSPEPTIDASE"/>
    <property type="match status" value="1"/>
</dbReference>
<dbReference type="Gene3D" id="2.40.440.10">
    <property type="entry name" value="L,D-transpeptidase catalytic domain-like"/>
    <property type="match status" value="1"/>
</dbReference>
<organism evidence="12 13">
    <name type="scientific">Pseudogemmobacter faecipullorum</name>
    <dbReference type="NCBI Taxonomy" id="2755041"/>
    <lineage>
        <taxon>Bacteria</taxon>
        <taxon>Pseudomonadati</taxon>
        <taxon>Pseudomonadota</taxon>
        <taxon>Alphaproteobacteria</taxon>
        <taxon>Rhodobacterales</taxon>
        <taxon>Paracoccaceae</taxon>
        <taxon>Pseudogemmobacter</taxon>
    </lineage>
</organism>
<dbReference type="RefSeq" id="WP_226934090.1">
    <property type="nucleotide sequence ID" value="NZ_JACDXX010000003.1"/>
</dbReference>
<accession>A0ABS8CJ62</accession>
<dbReference type="Proteomes" id="UP001198571">
    <property type="component" value="Unassembled WGS sequence"/>
</dbReference>
<feature type="active site" description="Proton donor/acceptor" evidence="9">
    <location>
        <position position="177"/>
    </location>
</feature>
<evidence type="ECO:0000256" key="6">
    <source>
        <dbReference type="ARBA" id="ARBA00022960"/>
    </source>
</evidence>
<dbReference type="PROSITE" id="PS51257">
    <property type="entry name" value="PROKAR_LIPOPROTEIN"/>
    <property type="match status" value="1"/>
</dbReference>
<feature type="active site" description="Nucleophile" evidence="9">
    <location>
        <position position="193"/>
    </location>
</feature>
<protein>
    <submittedName>
        <fullName evidence="12">L,D-transpeptidase</fullName>
    </submittedName>
</protein>
<evidence type="ECO:0000256" key="8">
    <source>
        <dbReference type="ARBA" id="ARBA00023316"/>
    </source>
</evidence>
<evidence type="ECO:0000313" key="12">
    <source>
        <dbReference type="EMBL" id="MCB5409185.1"/>
    </source>
</evidence>
<sequence>MSVVLDRRKMVLLMGTAFVAACAPKAPAVVDPAASVPPEVLQRYAALTDNGFDIPAVPPRYLTPENIRSEVDLAITDAPGTIVIDPWQRYLYFILPGNRATRYRVAVGDQGRSFSGEAVAQYDRNWPSWRPTDNMIREFPDMYGPYKNGLEGGLKNPLGARAIYLFRGKVDTYYRIHGTNEVASVGHATSAGCIRMYNQDAIHLAATYRRGAKVLVLTEAQSQAAFGAFVPATTPYSGGSFSDYIRTDPVPTDPSLYADS</sequence>
<evidence type="ECO:0000256" key="4">
    <source>
        <dbReference type="ARBA" id="ARBA00022679"/>
    </source>
</evidence>
<evidence type="ECO:0000259" key="11">
    <source>
        <dbReference type="PROSITE" id="PS52029"/>
    </source>
</evidence>
<evidence type="ECO:0000256" key="9">
    <source>
        <dbReference type="PROSITE-ProRule" id="PRU01373"/>
    </source>
</evidence>
<reference evidence="12 13" key="1">
    <citation type="submission" date="2020-07" db="EMBL/GenBank/DDBJ databases">
        <title>Pseudogemmobacter sp. nov., isolated from poultry manure in Taiwan.</title>
        <authorList>
            <person name="Lin S.-Y."/>
            <person name="Tang Y.-S."/>
            <person name="Young C.-C."/>
        </authorList>
    </citation>
    <scope>NUCLEOTIDE SEQUENCE [LARGE SCALE GENOMIC DNA]</scope>
    <source>
        <strain evidence="12 13">CC-YST710</strain>
    </source>
</reference>
<keyword evidence="10" id="KW-0732">Signal</keyword>
<keyword evidence="13" id="KW-1185">Reference proteome</keyword>
<dbReference type="InterPro" id="IPR050979">
    <property type="entry name" value="LD-transpeptidase"/>
</dbReference>
<comment type="caution">
    <text evidence="12">The sequence shown here is derived from an EMBL/GenBank/DDBJ whole genome shotgun (WGS) entry which is preliminary data.</text>
</comment>
<gene>
    <name evidence="12" type="ORF">H0485_04075</name>
</gene>
<evidence type="ECO:0000256" key="3">
    <source>
        <dbReference type="ARBA" id="ARBA00022676"/>
    </source>
</evidence>
<evidence type="ECO:0000256" key="5">
    <source>
        <dbReference type="ARBA" id="ARBA00022801"/>
    </source>
</evidence>